<dbReference type="PANTHER" id="PTHR21621:SF0">
    <property type="entry name" value="BETA-CITRYLGLUTAMATE SYNTHASE B-RELATED"/>
    <property type="match status" value="1"/>
</dbReference>
<gene>
    <name evidence="3" type="primary">tgmB</name>
    <name evidence="3" type="ORF">PS467_36950</name>
</gene>
<dbReference type="InterPro" id="IPR048936">
    <property type="entry name" value="MvdD-like_ATPgrasp"/>
</dbReference>
<accession>A0ABY9V6W4</accession>
<keyword evidence="4" id="KW-1185">Reference proteome</keyword>
<dbReference type="SUPFAM" id="SSF56059">
    <property type="entry name" value="Glutathione synthetase ATP-binding domain-like"/>
    <property type="match status" value="1"/>
</dbReference>
<feature type="domain" description="MvdD-like pre-ATP grasp" evidence="2">
    <location>
        <begin position="2"/>
        <end position="110"/>
    </location>
</feature>
<reference evidence="3 4" key="1">
    <citation type="submission" date="2023-02" db="EMBL/GenBank/DDBJ databases">
        <title>Streptomyces sp. SCA4-21 with antifungal activity against Fusarium oxysporum f. sp. cubense, Streptomyces sp. SCA2-17 with antifungal activity against Fusarium oxysporum f. sp. cubense.</title>
        <authorList>
            <person name="Qi D."/>
        </authorList>
    </citation>
    <scope>NUCLEOTIDE SEQUENCE [LARGE SCALE GENOMIC DNA]</scope>
    <source>
        <strain evidence="3 4">SCA4-21</strain>
    </source>
</reference>
<dbReference type="EMBL" id="CP117522">
    <property type="protein sequence ID" value="WNF00524.1"/>
    <property type="molecule type" value="Genomic_DNA"/>
</dbReference>
<dbReference type="Pfam" id="PF21068">
    <property type="entry name" value="ATPgraspMvdD"/>
    <property type="match status" value="1"/>
</dbReference>
<evidence type="ECO:0000313" key="3">
    <source>
        <dbReference type="EMBL" id="WNF00524.1"/>
    </source>
</evidence>
<evidence type="ECO:0000259" key="2">
    <source>
        <dbReference type="Pfam" id="PF21068"/>
    </source>
</evidence>
<dbReference type="RefSeq" id="WP_311038902.1">
    <property type="nucleotide sequence ID" value="NZ_CP117522.1"/>
</dbReference>
<dbReference type="PANTHER" id="PTHR21621">
    <property type="entry name" value="RIBOSOMAL PROTEIN S6 MODIFICATION PROTEIN"/>
    <property type="match status" value="1"/>
</dbReference>
<protein>
    <submittedName>
        <fullName evidence="3">ATP-grasp ribosomal peptide maturase</fullName>
    </submittedName>
</protein>
<dbReference type="Proteomes" id="UP001305606">
    <property type="component" value="Chromosome"/>
</dbReference>
<proteinExistence type="predicted"/>
<dbReference type="Gene3D" id="3.30.470.20">
    <property type="entry name" value="ATP-grasp fold, B domain"/>
    <property type="match status" value="1"/>
</dbReference>
<dbReference type="InterPro" id="IPR026449">
    <property type="entry name" value="GRASP_SAV_5884"/>
</dbReference>
<name>A0ABY9V6W4_9ACTN</name>
<organism evidence="3 4">
    <name type="scientific">Streptomyces luomodiensis</name>
    <dbReference type="NCBI Taxonomy" id="3026192"/>
    <lineage>
        <taxon>Bacteria</taxon>
        <taxon>Bacillati</taxon>
        <taxon>Actinomycetota</taxon>
        <taxon>Actinomycetes</taxon>
        <taxon>Kitasatosporales</taxon>
        <taxon>Streptomycetaceae</taxon>
        <taxon>Streptomyces</taxon>
    </lineage>
</organism>
<evidence type="ECO:0000313" key="4">
    <source>
        <dbReference type="Proteomes" id="UP001305606"/>
    </source>
</evidence>
<feature type="region of interest" description="Disordered" evidence="1">
    <location>
        <begin position="307"/>
        <end position="350"/>
    </location>
</feature>
<dbReference type="NCBIfam" id="TIGR04187">
    <property type="entry name" value="GRASP_SAV_5884"/>
    <property type="match status" value="1"/>
</dbReference>
<feature type="compositionally biased region" description="Pro residues" evidence="1">
    <location>
        <begin position="325"/>
        <end position="343"/>
    </location>
</feature>
<evidence type="ECO:0000256" key="1">
    <source>
        <dbReference type="SAM" id="MobiDB-lite"/>
    </source>
</evidence>
<sequence>MTVLILTCRQDVTADLVVAELREQGVPLVRFDPADLPDRAALSAEFDRGDFTGYLSTEGRLVGIHGLRSIWVRRPGRPAAHAANPSEWLTAECGQALYGMLYATTARWMNHPGAAEPARHKPFQLRVAQHSGFAVPSTLVTTYPRAARDFAVRCADIVVKSASGPPSVDPPVALPTTRIGPDADFSDVAAAATLLQRYIPKRADIRLFCVGAELFAARKTAASGQVDGRFGCHGHPWEPVAVPARIAKSVHAYMTFTGLAYGAFDFAEDADGGWWFLECNQGGQFGFVELETGQPIAAAVASWLAAPHTARPRRSPPAPRSAEPPGAPPMPPPEAPPETPPGIRPTHHGL</sequence>